<feature type="region of interest" description="Disordered" evidence="1">
    <location>
        <begin position="109"/>
        <end position="132"/>
    </location>
</feature>
<accession>A0AAD7WGY5</accession>
<evidence type="ECO:0000313" key="2">
    <source>
        <dbReference type="EMBL" id="KAJ8396701.1"/>
    </source>
</evidence>
<sequence>MNIYVIRRTRVHQCERPAVSASFLPDCDGSHVRPSASAVERSSKNPKSRELIAGERDASGYPGNSRRVLERPGSPAPAFPPVFALAKPAARQCRRCILFLSALERAELTLPSPPPESAAGQTQRHVNPLAAP</sequence>
<comment type="caution">
    <text evidence="2">The sequence shown here is derived from an EMBL/GenBank/DDBJ whole genome shotgun (WGS) entry which is preliminary data.</text>
</comment>
<evidence type="ECO:0000313" key="3">
    <source>
        <dbReference type="Proteomes" id="UP001221898"/>
    </source>
</evidence>
<feature type="region of interest" description="Disordered" evidence="1">
    <location>
        <begin position="30"/>
        <end position="73"/>
    </location>
</feature>
<evidence type="ECO:0000256" key="1">
    <source>
        <dbReference type="SAM" id="MobiDB-lite"/>
    </source>
</evidence>
<feature type="compositionally biased region" description="Basic and acidic residues" evidence="1">
    <location>
        <begin position="41"/>
        <end position="58"/>
    </location>
</feature>
<organism evidence="2 3">
    <name type="scientific">Aldrovandia affinis</name>
    <dbReference type="NCBI Taxonomy" id="143900"/>
    <lineage>
        <taxon>Eukaryota</taxon>
        <taxon>Metazoa</taxon>
        <taxon>Chordata</taxon>
        <taxon>Craniata</taxon>
        <taxon>Vertebrata</taxon>
        <taxon>Euteleostomi</taxon>
        <taxon>Actinopterygii</taxon>
        <taxon>Neopterygii</taxon>
        <taxon>Teleostei</taxon>
        <taxon>Notacanthiformes</taxon>
        <taxon>Halosauridae</taxon>
        <taxon>Aldrovandia</taxon>
    </lineage>
</organism>
<name>A0AAD7WGY5_9TELE</name>
<reference evidence="2" key="1">
    <citation type="journal article" date="2023" name="Science">
        <title>Genome structures resolve the early diversification of teleost fishes.</title>
        <authorList>
            <person name="Parey E."/>
            <person name="Louis A."/>
            <person name="Montfort J."/>
            <person name="Bouchez O."/>
            <person name="Roques C."/>
            <person name="Iampietro C."/>
            <person name="Lluch J."/>
            <person name="Castinel A."/>
            <person name="Donnadieu C."/>
            <person name="Desvignes T."/>
            <person name="Floi Bucao C."/>
            <person name="Jouanno E."/>
            <person name="Wen M."/>
            <person name="Mejri S."/>
            <person name="Dirks R."/>
            <person name="Jansen H."/>
            <person name="Henkel C."/>
            <person name="Chen W.J."/>
            <person name="Zahm M."/>
            <person name="Cabau C."/>
            <person name="Klopp C."/>
            <person name="Thompson A.W."/>
            <person name="Robinson-Rechavi M."/>
            <person name="Braasch I."/>
            <person name="Lecointre G."/>
            <person name="Bobe J."/>
            <person name="Postlethwait J.H."/>
            <person name="Berthelot C."/>
            <person name="Roest Crollius H."/>
            <person name="Guiguen Y."/>
        </authorList>
    </citation>
    <scope>NUCLEOTIDE SEQUENCE</scope>
    <source>
        <strain evidence="2">NC1722</strain>
    </source>
</reference>
<dbReference type="Proteomes" id="UP001221898">
    <property type="component" value="Unassembled WGS sequence"/>
</dbReference>
<dbReference type="EMBL" id="JAINUG010000104">
    <property type="protein sequence ID" value="KAJ8396701.1"/>
    <property type="molecule type" value="Genomic_DNA"/>
</dbReference>
<protein>
    <submittedName>
        <fullName evidence="2">Uncharacterized protein</fullName>
    </submittedName>
</protein>
<gene>
    <name evidence="2" type="ORF">AAFF_G00015390</name>
</gene>
<dbReference type="AlphaFoldDB" id="A0AAD7WGY5"/>
<keyword evidence="3" id="KW-1185">Reference proteome</keyword>
<proteinExistence type="predicted"/>